<name>A0A1A9ZIY4_GLOPL</name>
<protein>
    <submittedName>
        <fullName evidence="1">Uncharacterized protein</fullName>
    </submittedName>
</protein>
<dbReference type="Proteomes" id="UP000092445">
    <property type="component" value="Unassembled WGS sequence"/>
</dbReference>
<evidence type="ECO:0000313" key="2">
    <source>
        <dbReference type="Proteomes" id="UP000092445"/>
    </source>
</evidence>
<sequence length="136" mass="14680">MMLDSESRSVLGRFAVQVNGGGTGSGSYTSTSYVNHLSHFYDLKVSGCSGILLRDEDQEENLNKERPDLCKSKHLLEAYALYKYIHECLLAKENVLSAEISRTIKSESSLAIAFNVTSCARLFVVAVAAAAGAVAV</sequence>
<keyword evidence="2" id="KW-1185">Reference proteome</keyword>
<proteinExistence type="predicted"/>
<dbReference type="VEuPathDB" id="VectorBase:GPAI016188"/>
<reference evidence="2" key="1">
    <citation type="submission" date="2014-03" db="EMBL/GenBank/DDBJ databases">
        <authorList>
            <person name="Aksoy S."/>
            <person name="Warren W."/>
            <person name="Wilson R.K."/>
        </authorList>
    </citation>
    <scope>NUCLEOTIDE SEQUENCE [LARGE SCALE GENOMIC DNA]</scope>
    <source>
        <strain evidence="2">IAEA</strain>
    </source>
</reference>
<dbReference type="EnsemblMetazoa" id="GPAI016188-RA">
    <property type="protein sequence ID" value="GPAI016188-PA"/>
    <property type="gene ID" value="GPAI016188"/>
</dbReference>
<organism evidence="1 2">
    <name type="scientific">Glossina pallidipes</name>
    <name type="common">Tsetse fly</name>
    <dbReference type="NCBI Taxonomy" id="7398"/>
    <lineage>
        <taxon>Eukaryota</taxon>
        <taxon>Metazoa</taxon>
        <taxon>Ecdysozoa</taxon>
        <taxon>Arthropoda</taxon>
        <taxon>Hexapoda</taxon>
        <taxon>Insecta</taxon>
        <taxon>Pterygota</taxon>
        <taxon>Neoptera</taxon>
        <taxon>Endopterygota</taxon>
        <taxon>Diptera</taxon>
        <taxon>Brachycera</taxon>
        <taxon>Muscomorpha</taxon>
        <taxon>Hippoboscoidea</taxon>
        <taxon>Glossinidae</taxon>
        <taxon>Glossina</taxon>
    </lineage>
</organism>
<evidence type="ECO:0000313" key="1">
    <source>
        <dbReference type="EnsemblMetazoa" id="GPAI016188-PA"/>
    </source>
</evidence>
<accession>A0A1A9ZIY4</accession>
<reference evidence="1" key="2">
    <citation type="submission" date="2020-05" db="UniProtKB">
        <authorList>
            <consortium name="EnsemblMetazoa"/>
        </authorList>
    </citation>
    <scope>IDENTIFICATION</scope>
    <source>
        <strain evidence="1">IAEA</strain>
    </source>
</reference>
<dbReference type="AlphaFoldDB" id="A0A1A9ZIY4"/>